<gene>
    <name evidence="1" type="ORF">H9L23_04480</name>
</gene>
<name>A0A7G9QJ41_9SPHI</name>
<protein>
    <recommendedName>
        <fullName evidence="3">Carboxypeptidase-like regulatory domain-containing protein</fullName>
    </recommendedName>
</protein>
<evidence type="ECO:0008006" key="3">
    <source>
        <dbReference type="Google" id="ProtNLM"/>
    </source>
</evidence>
<keyword evidence="2" id="KW-1185">Reference proteome</keyword>
<dbReference type="SUPFAM" id="SSF49464">
    <property type="entry name" value="Carboxypeptidase regulatory domain-like"/>
    <property type="match status" value="1"/>
</dbReference>
<dbReference type="EMBL" id="CP060723">
    <property type="protein sequence ID" value="QNN43366.1"/>
    <property type="molecule type" value="Genomic_DNA"/>
</dbReference>
<proteinExistence type="predicted"/>
<dbReference type="Proteomes" id="UP000515806">
    <property type="component" value="Chromosome"/>
</dbReference>
<evidence type="ECO:0000313" key="1">
    <source>
        <dbReference type="EMBL" id="QNN43366.1"/>
    </source>
</evidence>
<dbReference type="AlphaFoldDB" id="A0A7G9QJ41"/>
<organism evidence="1 2">
    <name type="scientific">Pedobacter roseus</name>
    <dbReference type="NCBI Taxonomy" id="336820"/>
    <lineage>
        <taxon>Bacteria</taxon>
        <taxon>Pseudomonadati</taxon>
        <taxon>Bacteroidota</taxon>
        <taxon>Sphingobacteriia</taxon>
        <taxon>Sphingobacteriales</taxon>
        <taxon>Sphingobacteriaceae</taxon>
        <taxon>Pedobacter</taxon>
    </lineage>
</organism>
<dbReference type="InterPro" id="IPR008969">
    <property type="entry name" value="CarboxyPept-like_regulatory"/>
</dbReference>
<dbReference type="RefSeq" id="WP_187593848.1">
    <property type="nucleotide sequence ID" value="NZ_CP060723.1"/>
</dbReference>
<accession>A0A7G9QJ41</accession>
<reference evidence="1 2" key="1">
    <citation type="submission" date="2020-08" db="EMBL/GenBank/DDBJ databases">
        <title>Genome sequence of Pedobacter roseus KACC 11594T.</title>
        <authorList>
            <person name="Hyun D.-W."/>
            <person name="Bae J.-W."/>
        </authorList>
    </citation>
    <scope>NUCLEOTIDE SEQUENCE [LARGE SCALE GENOMIC DNA]</scope>
    <source>
        <strain evidence="1 2">KACC 11594</strain>
    </source>
</reference>
<evidence type="ECO:0000313" key="2">
    <source>
        <dbReference type="Proteomes" id="UP000515806"/>
    </source>
</evidence>
<dbReference type="KEGG" id="proe:H9L23_04480"/>
<sequence>MPSKFKIQISNPCQEQWELMLPHDNGKFCGSCQKSVIDFTNFTDAELKRWFSENKGKSCGRLKPEQLDRYIGGRKNHPIFKAFKPGLIAASILTFLSIPKFTYAKHAEVLEKVTEVQYEKVLDDQVGEYTFIKGRVYDQDGIGLNHINIVLKEQNIDVKTAADGSFYIKIKKPKNRTISELIFTSNAFETKKSFFLLGEEKEISVVLQPAMQMDLTNQIVMDNLSEQLVGRLGGISIKTTVTRRIVSSVINIFR</sequence>